<protein>
    <submittedName>
        <fullName evidence="2">DUF2490 domain-containing protein</fullName>
    </submittedName>
</protein>
<keyword evidence="1" id="KW-0732">Signal</keyword>
<accession>A0A2U1JRF2</accession>
<keyword evidence="3" id="KW-1185">Reference proteome</keyword>
<dbReference type="Pfam" id="PF10677">
    <property type="entry name" value="DUF2490"/>
    <property type="match status" value="1"/>
</dbReference>
<evidence type="ECO:0000256" key="1">
    <source>
        <dbReference type="SAM" id="SignalP"/>
    </source>
</evidence>
<gene>
    <name evidence="2" type="ORF">DB891_14045</name>
</gene>
<feature type="signal peptide" evidence="1">
    <location>
        <begin position="1"/>
        <end position="18"/>
    </location>
</feature>
<dbReference type="Proteomes" id="UP000245618">
    <property type="component" value="Unassembled WGS sequence"/>
</dbReference>
<sequence length="251" mass="30142">MKSIRIFCLLLICFVSRAQTEKNVDHQNLLWTRYCNQLTINNKWSVHTEFDNRVFLKPVEENLYLIRIHGRYKINNNFDVGAGFAYFSVATQDPEVTYDFKIPEYRGQQDITWKQDFVNFTLNQRFQVEERFFHNTNKEGLLPGTTFYWRFRYRLQGEYSCWKKESQYLKAIVYDELMINAGENVAKNTFDQNRIYAALQYGVNKNIALELGYLNSFQQRASGVDYFDRDIIRFSFYHKIKLKEKHKVQTN</sequence>
<organism evidence="2 3">
    <name type="scientific">Flavobacterium laiguense</name>
    <dbReference type="NCBI Taxonomy" id="2169409"/>
    <lineage>
        <taxon>Bacteria</taxon>
        <taxon>Pseudomonadati</taxon>
        <taxon>Bacteroidota</taxon>
        <taxon>Flavobacteriia</taxon>
        <taxon>Flavobacteriales</taxon>
        <taxon>Flavobacteriaceae</taxon>
        <taxon>Flavobacterium</taxon>
    </lineage>
</organism>
<dbReference type="AlphaFoldDB" id="A0A2U1JRF2"/>
<dbReference type="OrthoDB" id="1118734at2"/>
<feature type="chain" id="PRO_5015606430" evidence="1">
    <location>
        <begin position="19"/>
        <end position="251"/>
    </location>
</feature>
<evidence type="ECO:0000313" key="3">
    <source>
        <dbReference type="Proteomes" id="UP000245618"/>
    </source>
</evidence>
<evidence type="ECO:0000313" key="2">
    <source>
        <dbReference type="EMBL" id="PWA07777.1"/>
    </source>
</evidence>
<proteinExistence type="predicted"/>
<reference evidence="2 3" key="1">
    <citation type="submission" date="2018-04" db="EMBL/GenBank/DDBJ databases">
        <title>Flavobacterium sp. nov., isolated from glacier ice.</title>
        <authorList>
            <person name="Liu Q."/>
            <person name="Xin Y.-H."/>
        </authorList>
    </citation>
    <scope>NUCLEOTIDE SEQUENCE [LARGE SCALE GENOMIC DNA]</scope>
    <source>
        <strain evidence="2 3">LB2P30</strain>
    </source>
</reference>
<dbReference type="EMBL" id="QCZH01000019">
    <property type="protein sequence ID" value="PWA07777.1"/>
    <property type="molecule type" value="Genomic_DNA"/>
</dbReference>
<name>A0A2U1JRF2_9FLAO</name>
<dbReference type="RefSeq" id="WP_116764213.1">
    <property type="nucleotide sequence ID" value="NZ_QCZH01000019.1"/>
</dbReference>
<dbReference type="InterPro" id="IPR019619">
    <property type="entry name" value="DUF2490"/>
</dbReference>
<comment type="caution">
    <text evidence="2">The sequence shown here is derived from an EMBL/GenBank/DDBJ whole genome shotgun (WGS) entry which is preliminary data.</text>
</comment>